<proteinExistence type="predicted"/>
<reference evidence="1" key="1">
    <citation type="submission" date="2017-08" db="EMBL/GenBank/DDBJ databases">
        <authorList>
            <person name="Polle J.E."/>
            <person name="Barry K."/>
            <person name="Cushman J."/>
            <person name="Schmutz J."/>
            <person name="Tran D."/>
            <person name="Hathwaick L.T."/>
            <person name="Yim W.C."/>
            <person name="Jenkins J."/>
            <person name="Mckie-Krisberg Z.M."/>
            <person name="Prochnik S."/>
            <person name="Lindquist E."/>
            <person name="Dockter R.B."/>
            <person name="Adam C."/>
            <person name="Molina H."/>
            <person name="Bunkerborg J."/>
            <person name="Jin E."/>
            <person name="Buchheim M."/>
            <person name="Magnuson J."/>
        </authorList>
    </citation>
    <scope>NUCLEOTIDE SEQUENCE</scope>
    <source>
        <strain evidence="1">CCAP 19/18</strain>
    </source>
</reference>
<keyword evidence="2" id="KW-1185">Reference proteome</keyword>
<evidence type="ECO:0000313" key="2">
    <source>
        <dbReference type="Proteomes" id="UP000815325"/>
    </source>
</evidence>
<protein>
    <submittedName>
        <fullName evidence="1">Uncharacterized protein</fullName>
    </submittedName>
</protein>
<dbReference type="EMBL" id="MU069932">
    <property type="protein sequence ID" value="KAF5831646.1"/>
    <property type="molecule type" value="Genomic_DNA"/>
</dbReference>
<name>A0ABQ7GAM5_DUNSA</name>
<sequence>MLFILRMHYEIWSGVKDPRDPELRDYYVALADREDPTLELWKAYWVANIKKSIVDAKRDFDRPLNKVTFVAIYGGAQGAQLERREVIKLGMLLQNRQEIEVAMDVAVGSAARMLVCGLDYNTYCKGCSAGLHLITLAVRKIAFCTPIKSPKLQMMVVTPDDLRDYLTKDEASVLEDAFVAGKVPLDPMMVPPEQQVKQPLLSSN</sequence>
<dbReference type="Proteomes" id="UP000815325">
    <property type="component" value="Unassembled WGS sequence"/>
</dbReference>
<accession>A0ABQ7GAM5</accession>
<gene>
    <name evidence="1" type="ORF">DUNSADRAFT_12774</name>
</gene>
<evidence type="ECO:0000313" key="1">
    <source>
        <dbReference type="EMBL" id="KAF5831646.1"/>
    </source>
</evidence>
<organism evidence="1 2">
    <name type="scientific">Dunaliella salina</name>
    <name type="common">Green alga</name>
    <name type="synonym">Protococcus salinus</name>
    <dbReference type="NCBI Taxonomy" id="3046"/>
    <lineage>
        <taxon>Eukaryota</taxon>
        <taxon>Viridiplantae</taxon>
        <taxon>Chlorophyta</taxon>
        <taxon>core chlorophytes</taxon>
        <taxon>Chlorophyceae</taxon>
        <taxon>CS clade</taxon>
        <taxon>Chlamydomonadales</taxon>
        <taxon>Dunaliellaceae</taxon>
        <taxon>Dunaliella</taxon>
    </lineage>
</organism>
<comment type="caution">
    <text evidence="1">The sequence shown here is derived from an EMBL/GenBank/DDBJ whole genome shotgun (WGS) entry which is preliminary data.</text>
</comment>